<dbReference type="STRING" id="1449351.RISW2_09655"/>
<dbReference type="InterPro" id="IPR036412">
    <property type="entry name" value="HAD-like_sf"/>
</dbReference>
<dbReference type="eggNOG" id="COG1011">
    <property type="taxonomic scope" value="Bacteria"/>
</dbReference>
<comment type="caution">
    <text evidence="1">The sequence shown here is derived from an EMBL/GenBank/DDBJ whole genome shotgun (WGS) entry which is preliminary data.</text>
</comment>
<dbReference type="NCBIfam" id="TIGR01509">
    <property type="entry name" value="HAD-SF-IA-v3"/>
    <property type="match status" value="1"/>
</dbReference>
<evidence type="ECO:0000313" key="1">
    <source>
        <dbReference type="EMBL" id="ETX28030.1"/>
    </source>
</evidence>
<name>X7F5J1_9RHOB</name>
<dbReference type="OrthoDB" id="9807742at2"/>
<dbReference type="InterPro" id="IPR006439">
    <property type="entry name" value="HAD-SF_hydro_IA"/>
</dbReference>
<organism evidence="1 2">
    <name type="scientific">Roseivivax isoporae LMG 25204</name>
    <dbReference type="NCBI Taxonomy" id="1449351"/>
    <lineage>
        <taxon>Bacteria</taxon>
        <taxon>Pseudomonadati</taxon>
        <taxon>Pseudomonadota</taxon>
        <taxon>Alphaproteobacteria</taxon>
        <taxon>Rhodobacterales</taxon>
        <taxon>Roseobacteraceae</taxon>
        <taxon>Roseivivax</taxon>
    </lineage>
</organism>
<dbReference type="InterPro" id="IPR023214">
    <property type="entry name" value="HAD_sf"/>
</dbReference>
<dbReference type="SUPFAM" id="SSF56784">
    <property type="entry name" value="HAD-like"/>
    <property type="match status" value="1"/>
</dbReference>
<protein>
    <submittedName>
        <fullName evidence="1">Haloacid dehalogenase</fullName>
    </submittedName>
</protein>
<accession>X7F5J1</accession>
<keyword evidence="2" id="KW-1185">Reference proteome</keyword>
<dbReference type="Proteomes" id="UP000023430">
    <property type="component" value="Unassembled WGS sequence"/>
</dbReference>
<sequence length="196" mass="21596">MWDFDGVLNTEPPSGPFPWIDDLPQEMGIDAGAFRAFLRQPGLARDVLRGRRDLEEALAAWLATRDTQVSAAELHAYWLDRDARPDAETVRWLDAAPQRAVIGTNNTVPRARYIMERMGFAARVEAIFASGGLGVAKPDAGFWRAIEDWSGLSPGRILLIDDARANVAAARGRGWQAFHFTAESRARLPALLGIDA</sequence>
<dbReference type="RefSeq" id="WP_051492053.1">
    <property type="nucleotide sequence ID" value="NZ_JAME01000023.1"/>
</dbReference>
<reference evidence="1 2" key="1">
    <citation type="submission" date="2014-01" db="EMBL/GenBank/DDBJ databases">
        <title>Roseivivax isoporae LMG 25204 Genome Sequencing.</title>
        <authorList>
            <person name="Lai Q."/>
            <person name="Li G."/>
            <person name="Shao Z."/>
        </authorList>
    </citation>
    <scope>NUCLEOTIDE SEQUENCE [LARGE SCALE GENOMIC DNA]</scope>
    <source>
        <strain evidence="1 2">LMG 25204</strain>
    </source>
</reference>
<dbReference type="Pfam" id="PF00702">
    <property type="entry name" value="Hydrolase"/>
    <property type="match status" value="1"/>
</dbReference>
<gene>
    <name evidence="1" type="ORF">RISW2_09655</name>
</gene>
<dbReference type="AlphaFoldDB" id="X7F5J1"/>
<dbReference type="PANTHER" id="PTHR43611">
    <property type="entry name" value="ALPHA-D-GLUCOSE 1-PHOSPHATE PHOSPHATASE"/>
    <property type="match status" value="1"/>
</dbReference>
<proteinExistence type="predicted"/>
<dbReference type="Gene3D" id="3.40.50.1000">
    <property type="entry name" value="HAD superfamily/HAD-like"/>
    <property type="match status" value="1"/>
</dbReference>
<dbReference type="EMBL" id="JAME01000023">
    <property type="protein sequence ID" value="ETX28030.1"/>
    <property type="molecule type" value="Genomic_DNA"/>
</dbReference>
<evidence type="ECO:0000313" key="2">
    <source>
        <dbReference type="Proteomes" id="UP000023430"/>
    </source>
</evidence>
<dbReference type="PANTHER" id="PTHR43611:SF3">
    <property type="entry name" value="FLAVIN MONONUCLEOTIDE HYDROLASE 1, CHLOROPLATIC"/>
    <property type="match status" value="1"/>
</dbReference>